<dbReference type="AlphaFoldDB" id="A0AAD2E6K9"/>
<sequence length="125" mass="14092">MCAIVSIPLAFNSQAFSTNPGRFFWEQVGVNILGTAKRIAFIGNQFGHIDCFNLIGRVEKEDDMENDIDEDIGREAYGGWEGRYGHSAEFVSFPLRILFTMGSWCTWENLGVKGMEDGMRIMKLA</sequence>
<evidence type="ECO:0000313" key="1">
    <source>
        <dbReference type="EMBL" id="CAI9779184.1"/>
    </source>
</evidence>
<accession>A0AAD2E6K9</accession>
<evidence type="ECO:0000313" key="2">
    <source>
        <dbReference type="Proteomes" id="UP000834106"/>
    </source>
</evidence>
<gene>
    <name evidence="1" type="ORF">FPE_LOCUS26614</name>
</gene>
<dbReference type="EMBL" id="OU503051">
    <property type="protein sequence ID" value="CAI9779184.1"/>
    <property type="molecule type" value="Genomic_DNA"/>
</dbReference>
<dbReference type="Proteomes" id="UP000834106">
    <property type="component" value="Chromosome 16"/>
</dbReference>
<keyword evidence="2" id="KW-1185">Reference proteome</keyword>
<protein>
    <submittedName>
        <fullName evidence="1">Uncharacterized protein</fullName>
    </submittedName>
</protein>
<reference evidence="1" key="1">
    <citation type="submission" date="2023-05" db="EMBL/GenBank/DDBJ databases">
        <authorList>
            <person name="Huff M."/>
        </authorList>
    </citation>
    <scope>NUCLEOTIDE SEQUENCE</scope>
</reference>
<name>A0AAD2E6K9_9LAMI</name>
<organism evidence="1 2">
    <name type="scientific">Fraxinus pennsylvanica</name>
    <dbReference type="NCBI Taxonomy" id="56036"/>
    <lineage>
        <taxon>Eukaryota</taxon>
        <taxon>Viridiplantae</taxon>
        <taxon>Streptophyta</taxon>
        <taxon>Embryophyta</taxon>
        <taxon>Tracheophyta</taxon>
        <taxon>Spermatophyta</taxon>
        <taxon>Magnoliopsida</taxon>
        <taxon>eudicotyledons</taxon>
        <taxon>Gunneridae</taxon>
        <taxon>Pentapetalae</taxon>
        <taxon>asterids</taxon>
        <taxon>lamiids</taxon>
        <taxon>Lamiales</taxon>
        <taxon>Oleaceae</taxon>
        <taxon>Oleeae</taxon>
        <taxon>Fraxinus</taxon>
    </lineage>
</organism>
<proteinExistence type="predicted"/>